<organism evidence="1 2">
    <name type="scientific">Romanomermis culicivorax</name>
    <name type="common">Nematode worm</name>
    <dbReference type="NCBI Taxonomy" id="13658"/>
    <lineage>
        <taxon>Eukaryota</taxon>
        <taxon>Metazoa</taxon>
        <taxon>Ecdysozoa</taxon>
        <taxon>Nematoda</taxon>
        <taxon>Enoplea</taxon>
        <taxon>Dorylaimia</taxon>
        <taxon>Mermithida</taxon>
        <taxon>Mermithoidea</taxon>
        <taxon>Mermithidae</taxon>
        <taxon>Romanomermis</taxon>
    </lineage>
</organism>
<dbReference type="WBParaSite" id="nRc.2.0.1.t47928-RA">
    <property type="protein sequence ID" value="nRc.2.0.1.t47928-RA"/>
    <property type="gene ID" value="nRc.2.0.1.g47928"/>
</dbReference>
<dbReference type="AlphaFoldDB" id="A0A915LC54"/>
<protein>
    <submittedName>
        <fullName evidence="2">Uncharacterized protein</fullName>
    </submittedName>
</protein>
<proteinExistence type="predicted"/>
<dbReference type="Proteomes" id="UP000887565">
    <property type="component" value="Unplaced"/>
</dbReference>
<reference evidence="2" key="1">
    <citation type="submission" date="2022-11" db="UniProtKB">
        <authorList>
            <consortium name="WormBaseParasite"/>
        </authorList>
    </citation>
    <scope>IDENTIFICATION</scope>
</reference>
<evidence type="ECO:0000313" key="2">
    <source>
        <dbReference type="WBParaSite" id="nRc.2.0.1.t47928-RA"/>
    </source>
</evidence>
<keyword evidence="1" id="KW-1185">Reference proteome</keyword>
<evidence type="ECO:0000313" key="1">
    <source>
        <dbReference type="Proteomes" id="UP000887565"/>
    </source>
</evidence>
<accession>A0A915LC54</accession>
<sequence>MEKGWALKKHKICRPLTEKQRQYLLEKYNHGIAEELGGSSIFELLDFCVRPIAAALIGLYSFRRNHKFNSVDFCGALADATFLAVLADVDDDAVVNFCRCGTVDDDPLKLTDVLLLVGEGQALKL</sequence>
<name>A0A915LC54_ROMCU</name>